<dbReference type="SUPFAM" id="SSF54001">
    <property type="entry name" value="Cysteine proteinases"/>
    <property type="match status" value="1"/>
</dbReference>
<dbReference type="OrthoDB" id="265776at2759"/>
<dbReference type="GO" id="GO:0004843">
    <property type="term" value="F:cysteine-type deubiquitinase activity"/>
    <property type="evidence" value="ECO:0007669"/>
    <property type="project" value="UniProtKB-EC"/>
</dbReference>
<dbReference type="EMBL" id="JABEBT010000001">
    <property type="protein sequence ID" value="KAF7640302.1"/>
    <property type="molecule type" value="Genomic_DNA"/>
</dbReference>
<comment type="caution">
    <text evidence="9">The sequence shown here is derived from an EMBL/GenBank/DDBJ whole genome shotgun (WGS) entry which is preliminary data.</text>
</comment>
<keyword evidence="10" id="KW-1185">Reference proteome</keyword>
<evidence type="ECO:0000256" key="3">
    <source>
        <dbReference type="ARBA" id="ARBA00012759"/>
    </source>
</evidence>
<dbReference type="PANTHER" id="PTHR21646">
    <property type="entry name" value="UBIQUITIN CARBOXYL-TERMINAL HYDROLASE"/>
    <property type="match status" value="1"/>
</dbReference>
<keyword evidence="4" id="KW-0645">Protease</keyword>
<protein>
    <recommendedName>
        <fullName evidence="3">ubiquitinyl hydrolase 1</fullName>
        <ecNumber evidence="3">3.4.19.12</ecNumber>
    </recommendedName>
</protein>
<dbReference type="GO" id="GO:0016579">
    <property type="term" value="P:protein deubiquitination"/>
    <property type="evidence" value="ECO:0007669"/>
    <property type="project" value="InterPro"/>
</dbReference>
<proteinExistence type="inferred from homology"/>
<gene>
    <name evidence="9" type="ORF">Mgra_00000127</name>
</gene>
<dbReference type="PROSITE" id="PS50235">
    <property type="entry name" value="USP_3"/>
    <property type="match status" value="1"/>
</dbReference>
<dbReference type="Gene3D" id="3.90.70.10">
    <property type="entry name" value="Cysteine proteinases"/>
    <property type="match status" value="2"/>
</dbReference>
<keyword evidence="7" id="KW-0788">Thiol protease</keyword>
<dbReference type="GO" id="GO:0006508">
    <property type="term" value="P:proteolysis"/>
    <property type="evidence" value="ECO:0007669"/>
    <property type="project" value="UniProtKB-KW"/>
</dbReference>
<evidence type="ECO:0000256" key="4">
    <source>
        <dbReference type="ARBA" id="ARBA00022670"/>
    </source>
</evidence>
<dbReference type="EC" id="3.4.19.12" evidence="3"/>
<dbReference type="InterPro" id="IPR028889">
    <property type="entry name" value="USP"/>
</dbReference>
<sequence length="593" mass="68646">MPFIDTFRCLWFNNTSADTFCLKTLKFIEKVYPQFVISCQQDSHECLIWLLNTLHEETKVSDKRTNDNKLDLKLRMYKSEEELASDALEQISGSHESTITDLFRGQFRSALKCANPMCGFTNLTFEPYLCVSLSVPLETKQCNFSVILISLIPSPVITRYYFAIPGSVIAVSYFKNLIMETLFEPSNDLIACSISPSGQIKLFSNDCIIDVANRHFNELNILEIPRISSGIQQDDVIVAIVVFTLGIFPYGERLEHPFTANLLKNWNYEFISNHLLDKGSHILPFSFCPLPQDYKILVQNSEYKVLVLDPQLIKPLNDYIICEKYNNKNVLRIVVEWDIKLRGVFMSSLVPAVVHNNYSFCGSENLDYVSKQSAISLTNLIDDYVKCESIRDWVCPKCKKSSGSMELQFHSLPDVLVFHLKRFESLSVGVTKKIDSRVQIPIEELDMSPYVFNQHLRSSTLPRNKRNGNVNKFNYIEKNSLIYYLTGVIYHYGERTNSGHYTAATRNPVDGKWRTFDDSRVSLIAESGYSFNELHNSSRSYLLFYQRRPYVKRQLTWFPQNVPEHIIQKYQRRFDCDDTDKSYTNGKSIFYKM</sequence>
<comment type="catalytic activity">
    <reaction evidence="1">
        <text>Thiol-dependent hydrolysis of ester, thioester, amide, peptide and isopeptide bonds formed by the C-terminal Gly of ubiquitin (a 76-residue protein attached to proteins as an intracellular targeting signal).</text>
        <dbReference type="EC" id="3.4.19.12"/>
    </reaction>
</comment>
<dbReference type="InterPro" id="IPR001394">
    <property type="entry name" value="Peptidase_C19_UCH"/>
</dbReference>
<dbReference type="Pfam" id="PF00443">
    <property type="entry name" value="UCH"/>
    <property type="match status" value="1"/>
</dbReference>
<dbReference type="PANTHER" id="PTHR21646:SF24">
    <property type="entry name" value="UBIQUITIN CARBOXYL-TERMINAL HYDROLASE"/>
    <property type="match status" value="1"/>
</dbReference>
<dbReference type="InterPro" id="IPR018200">
    <property type="entry name" value="USP_CS"/>
</dbReference>
<dbReference type="InterPro" id="IPR050185">
    <property type="entry name" value="Ub_carboxyl-term_hydrolase"/>
</dbReference>
<organism evidence="9 10">
    <name type="scientific">Meloidogyne graminicola</name>
    <dbReference type="NCBI Taxonomy" id="189291"/>
    <lineage>
        <taxon>Eukaryota</taxon>
        <taxon>Metazoa</taxon>
        <taxon>Ecdysozoa</taxon>
        <taxon>Nematoda</taxon>
        <taxon>Chromadorea</taxon>
        <taxon>Rhabditida</taxon>
        <taxon>Tylenchina</taxon>
        <taxon>Tylenchomorpha</taxon>
        <taxon>Tylenchoidea</taxon>
        <taxon>Meloidogynidae</taxon>
        <taxon>Meloidogyninae</taxon>
        <taxon>Meloidogyne</taxon>
    </lineage>
</organism>
<evidence type="ECO:0000313" key="9">
    <source>
        <dbReference type="EMBL" id="KAF7640302.1"/>
    </source>
</evidence>
<dbReference type="AlphaFoldDB" id="A0A8T0A438"/>
<dbReference type="Proteomes" id="UP000605970">
    <property type="component" value="Unassembled WGS sequence"/>
</dbReference>
<evidence type="ECO:0000256" key="1">
    <source>
        <dbReference type="ARBA" id="ARBA00000707"/>
    </source>
</evidence>
<evidence type="ECO:0000256" key="6">
    <source>
        <dbReference type="ARBA" id="ARBA00022801"/>
    </source>
</evidence>
<reference evidence="9" key="1">
    <citation type="journal article" date="2020" name="Ecol. Evol.">
        <title>Genome structure and content of the rice root-knot nematode (Meloidogyne graminicola).</title>
        <authorList>
            <person name="Phan N.T."/>
            <person name="Danchin E.G.J."/>
            <person name="Klopp C."/>
            <person name="Perfus-Barbeoch L."/>
            <person name="Kozlowski D.K."/>
            <person name="Koutsovoulos G.D."/>
            <person name="Lopez-Roques C."/>
            <person name="Bouchez O."/>
            <person name="Zahm M."/>
            <person name="Besnard G."/>
            <person name="Bellafiore S."/>
        </authorList>
    </citation>
    <scope>NUCLEOTIDE SEQUENCE</scope>
    <source>
        <strain evidence="9">VN-18</strain>
    </source>
</reference>
<dbReference type="CDD" id="cd02257">
    <property type="entry name" value="Peptidase_C19"/>
    <property type="match status" value="2"/>
</dbReference>
<comment type="similarity">
    <text evidence="2">Belongs to the peptidase C19 family.</text>
</comment>
<evidence type="ECO:0000256" key="5">
    <source>
        <dbReference type="ARBA" id="ARBA00022786"/>
    </source>
</evidence>
<evidence type="ECO:0000313" key="10">
    <source>
        <dbReference type="Proteomes" id="UP000605970"/>
    </source>
</evidence>
<dbReference type="InterPro" id="IPR038765">
    <property type="entry name" value="Papain-like_cys_pep_sf"/>
</dbReference>
<keyword evidence="5" id="KW-0833">Ubl conjugation pathway</keyword>
<evidence type="ECO:0000259" key="8">
    <source>
        <dbReference type="PROSITE" id="PS50235"/>
    </source>
</evidence>
<name>A0A8T0A438_9BILA</name>
<keyword evidence="6 9" id="KW-0378">Hydrolase</keyword>
<dbReference type="PROSITE" id="PS00973">
    <property type="entry name" value="USP_2"/>
    <property type="match status" value="1"/>
</dbReference>
<feature type="domain" description="USP" evidence="8">
    <location>
        <begin position="1"/>
        <end position="548"/>
    </location>
</feature>
<evidence type="ECO:0000256" key="2">
    <source>
        <dbReference type="ARBA" id="ARBA00009085"/>
    </source>
</evidence>
<accession>A0A8T0A438</accession>
<evidence type="ECO:0000256" key="7">
    <source>
        <dbReference type="ARBA" id="ARBA00022807"/>
    </source>
</evidence>